<evidence type="ECO:0000256" key="5">
    <source>
        <dbReference type="ARBA" id="ARBA00022729"/>
    </source>
</evidence>
<sequence length="1295" mass="142525">AGFLGRLFMASDQAPARRRPHLRPRQSRQEFEQRLLRDLAASALHAGEAGGKKGKEPCGDPDTCVRTIRAKAACVDAPKRKSWVKSLGREKTADGGQQHLHQRIFHASPQVHSAITMPTESVPHCSSDAVNMTSYRNHLLKLLSSERGATWSYNLDVQHVQNFSIPDAGRHFGYRVLQVGNGVVVGAPGEGNNMGNLYQCHPGTGHCLPVRLSSSNYTSKYLGMTLVTDPTSDSLLACDPGLSRTCDQNIYLSGLCYLFRQNLSGPVLQGHPGYQECIKGNVDLVFLFDGSRSLQQDEFQKILDFMKDVMKKLSNSSYQFAAVQFSSNYKTEFTFLDYVNWKDPDILLAKVKHMRLLTNTFGAINYVATKVFRQELGARPDATKVLIIITDGEATDKANIDVAKDIIRYIIGIGKYFKTKESQETLHEFASKPAEEFVKILDTFEKLKDLFTELQKKIYVIEGTSKQDLTSFNMELSSSGISADLSRDHGIVGAAGAKDWAGGFLDLKTDLQGDTFVGNEPLTPEVRAGYLGYTVTWLPSRRTTSLLAAGAPRYQHVGRVLLFQEPKGGEHWSQIQKIDGTQIGSYFGGELCGVDMDQDGETELLLVGAPLFYGEQRGGRVFIYQRKKLGFAMVSELHGDPGYPLGRFGAVIAALTDINGDELTDVAVGAPLEEQGAVYIFNGQQAGLSPWPSQRIEGNRMLPGIQWFGRSIHGVKDLGGDGLVDVAVGAESQVIVLSSRPVVDIITTVSFSPAEIPVHEVECSHSSSDKKKEGVNITVCFQVKSLISQFKGHLVANLTYTLQLDGHRTRSRGLFPEGKHELSRNTAVTSVKSCTGFWFHFPVCTQDLISPINVSLNYSLWEEEGTPRDQSAGKDIQPILRPSPHSETKEIPFEKNCGEDKKCEADLGLTSTARSRVLRLTPSASLSVGLTLSNSGEDAYWVHLSLSFPRGLSFRKVETLKPHSQIPVSCEELPEETKLQSRALSCNVSSPIFKAGSLVDIQVMFHTLLNGSWGDFVEVHANVSCNNEDSGLLKDNSATTSIPVMYPINILTKDQENSTLYISFTPKGPKIHHVKHIYQVRIPPSVYDHNVPALEALVRVPRPHGEGPIMHKWSVQVEPPVTCHREELESPSDVAEPCSLGAEFRCPVVFRQEILVQVIGTVELVGEIKASSMFSLCSSLSISFNSSKHFHLYGSNASLAQVIMKVDVVYEKEMVYLYVLSSIGGLLLLLLIFLALYKVGFFKRNLKERMEATVDASNETTGEDAGQPASGEEAMDPGCLEPLHEKEAQDGGGRD</sequence>
<keyword evidence="11 17" id="KW-0401">Integrin</keyword>
<dbReference type="InterPro" id="IPR002035">
    <property type="entry name" value="VWF_A"/>
</dbReference>
<keyword evidence="10 17" id="KW-1133">Transmembrane helix</keyword>
<dbReference type="SUPFAM" id="SSF69318">
    <property type="entry name" value="Integrin alpha N-terminal domain"/>
    <property type="match status" value="1"/>
</dbReference>
<dbReference type="GO" id="GO:0046872">
    <property type="term" value="F:metal ion binding"/>
    <property type="evidence" value="ECO:0007669"/>
    <property type="project" value="UniProtKB-KW"/>
</dbReference>
<dbReference type="SMART" id="SM00327">
    <property type="entry name" value="VWA"/>
    <property type="match status" value="1"/>
</dbReference>
<dbReference type="PROSITE" id="PS51470">
    <property type="entry name" value="FG_GAP"/>
    <property type="match status" value="5"/>
</dbReference>
<dbReference type="Proteomes" id="UP000308365">
    <property type="component" value="Unassembled WGS sequence"/>
</dbReference>
<comment type="caution">
    <text evidence="20">The sequence shown here is derived from an EMBL/GenBank/DDBJ whole genome shotgun (WGS) entry which is preliminary data.</text>
</comment>
<dbReference type="Pfam" id="PF00092">
    <property type="entry name" value="VWA"/>
    <property type="match status" value="1"/>
</dbReference>
<dbReference type="GO" id="GO:0008305">
    <property type="term" value="C:integrin complex"/>
    <property type="evidence" value="ECO:0007669"/>
    <property type="project" value="InterPro"/>
</dbReference>
<evidence type="ECO:0000256" key="8">
    <source>
        <dbReference type="ARBA" id="ARBA00022842"/>
    </source>
</evidence>
<reference evidence="21" key="1">
    <citation type="journal article" date="2019" name="IScience">
        <title>Narwhal Genome Reveals Long-Term Low Genetic Diversity despite Current Large Abundance Size.</title>
        <authorList>
            <person name="Westbury M.V."/>
            <person name="Petersen B."/>
            <person name="Garde E."/>
            <person name="Heide-Jorgensen M.P."/>
            <person name="Lorenzen E.D."/>
        </authorList>
    </citation>
    <scope>NUCLEOTIDE SEQUENCE [LARGE SCALE GENOMIC DNA]</scope>
</reference>
<keyword evidence="6" id="KW-0677">Repeat</keyword>
<evidence type="ECO:0000256" key="7">
    <source>
        <dbReference type="ARBA" id="ARBA00022837"/>
    </source>
</evidence>
<evidence type="ECO:0000256" key="2">
    <source>
        <dbReference type="ARBA" id="ARBA00008054"/>
    </source>
</evidence>
<dbReference type="Gene3D" id="2.130.10.130">
    <property type="entry name" value="Integrin alpha, N-terminal"/>
    <property type="match status" value="2"/>
</dbReference>
<evidence type="ECO:0000256" key="12">
    <source>
        <dbReference type="ARBA" id="ARBA00023136"/>
    </source>
</evidence>
<name>A0A4U1FKL2_MONMO</name>
<feature type="domain" description="VWFA" evidence="19">
    <location>
        <begin position="283"/>
        <end position="454"/>
    </location>
</feature>
<evidence type="ECO:0000256" key="1">
    <source>
        <dbReference type="ARBA" id="ARBA00004479"/>
    </source>
</evidence>
<dbReference type="Pfam" id="PF20805">
    <property type="entry name" value="Integrin_A_Ig_2"/>
    <property type="match status" value="1"/>
</dbReference>
<dbReference type="PANTHER" id="PTHR23220:SF84">
    <property type="entry name" value="INTEGRIN ALPHA-L"/>
    <property type="match status" value="1"/>
</dbReference>
<dbReference type="EMBL" id="RWIC01000079">
    <property type="protein sequence ID" value="TKC50495.1"/>
    <property type="molecule type" value="Genomic_DNA"/>
</dbReference>
<dbReference type="PROSITE" id="PS50234">
    <property type="entry name" value="VWFA"/>
    <property type="match status" value="1"/>
</dbReference>
<keyword evidence="12 17" id="KW-0472">Membrane</keyword>
<dbReference type="Gene3D" id="2.60.40.1510">
    <property type="entry name" value="ntegrin, alpha v. Chain A, domain 3"/>
    <property type="match status" value="1"/>
</dbReference>
<gene>
    <name evidence="20" type="ORF">EI555_019122</name>
</gene>
<evidence type="ECO:0000256" key="4">
    <source>
        <dbReference type="ARBA" id="ARBA00022723"/>
    </source>
</evidence>
<feature type="region of interest" description="Disordered" evidence="18">
    <location>
        <begin position="1253"/>
        <end position="1295"/>
    </location>
</feature>
<keyword evidence="15" id="KW-0325">Glycoprotein</keyword>
<dbReference type="GO" id="GO:0098609">
    <property type="term" value="P:cell-cell adhesion"/>
    <property type="evidence" value="ECO:0007669"/>
    <property type="project" value="TreeGrafter"/>
</dbReference>
<dbReference type="GO" id="GO:0007160">
    <property type="term" value="P:cell-matrix adhesion"/>
    <property type="evidence" value="ECO:0007669"/>
    <property type="project" value="TreeGrafter"/>
</dbReference>
<keyword evidence="8" id="KW-0460">Magnesium</keyword>
<feature type="region of interest" description="Disordered" evidence="18">
    <location>
        <begin position="867"/>
        <end position="890"/>
    </location>
</feature>
<feature type="repeat" description="FG-GAP" evidence="16">
    <location>
        <begin position="573"/>
        <end position="633"/>
    </location>
</feature>
<accession>A0A4U1FKL2</accession>
<comment type="similarity">
    <text evidence="2 17">Belongs to the integrin alpha chain family.</text>
</comment>
<dbReference type="InterPro" id="IPR018184">
    <property type="entry name" value="Integrin_alpha_C_CS"/>
</dbReference>
<dbReference type="InterPro" id="IPR036465">
    <property type="entry name" value="vWFA_dom_sf"/>
</dbReference>
<dbReference type="InterPro" id="IPR000413">
    <property type="entry name" value="Integrin_alpha"/>
</dbReference>
<dbReference type="GO" id="GO:0007229">
    <property type="term" value="P:integrin-mediated signaling pathway"/>
    <property type="evidence" value="ECO:0007669"/>
    <property type="project" value="UniProtKB-KW"/>
</dbReference>
<dbReference type="Gene3D" id="1.20.5.2120">
    <property type="match status" value="1"/>
</dbReference>
<evidence type="ECO:0000256" key="15">
    <source>
        <dbReference type="ARBA" id="ARBA00023180"/>
    </source>
</evidence>
<dbReference type="InterPro" id="IPR048285">
    <property type="entry name" value="Integrin_alpha_Ig-like_2"/>
</dbReference>
<dbReference type="PANTHER" id="PTHR23220">
    <property type="entry name" value="INTEGRIN ALPHA"/>
    <property type="match status" value="1"/>
</dbReference>
<evidence type="ECO:0000256" key="16">
    <source>
        <dbReference type="PROSITE-ProRule" id="PRU00803"/>
    </source>
</evidence>
<dbReference type="PROSITE" id="PS00242">
    <property type="entry name" value="INTEGRIN_ALPHA"/>
    <property type="match status" value="1"/>
</dbReference>
<keyword evidence="4" id="KW-0479">Metal-binding</keyword>
<protein>
    <recommendedName>
        <fullName evidence="19">VWFA domain-containing protein</fullName>
    </recommendedName>
</protein>
<keyword evidence="5" id="KW-0732">Signal</keyword>
<dbReference type="GO" id="GO:0009897">
    <property type="term" value="C:external side of plasma membrane"/>
    <property type="evidence" value="ECO:0007669"/>
    <property type="project" value="TreeGrafter"/>
</dbReference>
<feature type="repeat" description="FG-GAP" evidence="16">
    <location>
        <begin position="694"/>
        <end position="754"/>
    </location>
</feature>
<proteinExistence type="inferred from homology"/>
<dbReference type="SUPFAM" id="SSF69179">
    <property type="entry name" value="Integrin domains"/>
    <property type="match status" value="2"/>
</dbReference>
<dbReference type="Gene3D" id="2.60.40.1460">
    <property type="entry name" value="Integrin domains. Chain A, domain 2"/>
    <property type="match status" value="1"/>
</dbReference>
<keyword evidence="9 17" id="KW-0130">Cell adhesion</keyword>
<dbReference type="Pfam" id="PF01839">
    <property type="entry name" value="FG-GAP"/>
    <property type="match status" value="2"/>
</dbReference>
<evidence type="ECO:0000256" key="6">
    <source>
        <dbReference type="ARBA" id="ARBA00022737"/>
    </source>
</evidence>
<evidence type="ECO:0000256" key="14">
    <source>
        <dbReference type="ARBA" id="ARBA00023170"/>
    </source>
</evidence>
<evidence type="ECO:0000259" key="19">
    <source>
        <dbReference type="PROSITE" id="PS50234"/>
    </source>
</evidence>
<evidence type="ECO:0000256" key="17">
    <source>
        <dbReference type="RuleBase" id="RU003762"/>
    </source>
</evidence>
<evidence type="ECO:0000313" key="20">
    <source>
        <dbReference type="EMBL" id="TKC50495.1"/>
    </source>
</evidence>
<dbReference type="InterPro" id="IPR032695">
    <property type="entry name" value="Integrin_dom_sf"/>
</dbReference>
<feature type="compositionally biased region" description="Basic and acidic residues" evidence="18">
    <location>
        <begin position="1282"/>
        <end position="1295"/>
    </location>
</feature>
<organism evidence="20 21">
    <name type="scientific">Monodon monoceros</name>
    <name type="common">Narwhal</name>
    <name type="synonym">Ceratodon monodon</name>
    <dbReference type="NCBI Taxonomy" id="40151"/>
    <lineage>
        <taxon>Eukaryota</taxon>
        <taxon>Metazoa</taxon>
        <taxon>Chordata</taxon>
        <taxon>Craniata</taxon>
        <taxon>Vertebrata</taxon>
        <taxon>Euteleostomi</taxon>
        <taxon>Mammalia</taxon>
        <taxon>Eutheria</taxon>
        <taxon>Laurasiatheria</taxon>
        <taxon>Artiodactyla</taxon>
        <taxon>Whippomorpha</taxon>
        <taxon>Cetacea</taxon>
        <taxon>Odontoceti</taxon>
        <taxon>Monodontidae</taxon>
        <taxon>Monodon</taxon>
    </lineage>
</organism>
<keyword evidence="3 17" id="KW-0812">Transmembrane</keyword>
<dbReference type="FunFam" id="2.130.10.130:FF:000009">
    <property type="entry name" value="Alpha L integrin"/>
    <property type="match status" value="1"/>
</dbReference>
<evidence type="ECO:0000256" key="9">
    <source>
        <dbReference type="ARBA" id="ARBA00022889"/>
    </source>
</evidence>
<evidence type="ECO:0000313" key="21">
    <source>
        <dbReference type="Proteomes" id="UP000308365"/>
    </source>
</evidence>
<dbReference type="GO" id="GO:0033627">
    <property type="term" value="P:cell adhesion mediated by integrin"/>
    <property type="evidence" value="ECO:0007669"/>
    <property type="project" value="TreeGrafter"/>
</dbReference>
<dbReference type="PRINTS" id="PR01185">
    <property type="entry name" value="INTEGRINA"/>
</dbReference>
<evidence type="ECO:0000256" key="10">
    <source>
        <dbReference type="ARBA" id="ARBA00022989"/>
    </source>
</evidence>
<dbReference type="Gene3D" id="1.20.5.930">
    <property type="entry name" value="Bicelle-embedded integrin alpha(iib) transmembrane segment"/>
    <property type="match status" value="1"/>
</dbReference>
<keyword evidence="14 17" id="KW-0675">Receptor</keyword>
<dbReference type="Pfam" id="PF08441">
    <property type="entry name" value="Integrin_A_Ig_1"/>
    <property type="match status" value="1"/>
</dbReference>
<evidence type="ECO:0000256" key="11">
    <source>
        <dbReference type="ARBA" id="ARBA00023037"/>
    </source>
</evidence>
<feature type="repeat" description="FG-GAP" evidence="16">
    <location>
        <begin position="634"/>
        <end position="690"/>
    </location>
</feature>
<keyword evidence="13" id="KW-1015">Disulfide bond</keyword>
<evidence type="ECO:0000256" key="3">
    <source>
        <dbReference type="ARBA" id="ARBA00022692"/>
    </source>
</evidence>
<dbReference type="Gene3D" id="2.60.40.1530">
    <property type="entry name" value="ntegrin, alpha v. Chain A, domain 4"/>
    <property type="match status" value="1"/>
</dbReference>
<comment type="subcellular location">
    <subcellularLocation>
        <location evidence="1 17">Membrane</location>
        <topology evidence="1 17">Single-pass type I membrane protein</topology>
    </subcellularLocation>
</comment>
<dbReference type="PRINTS" id="PR00453">
    <property type="entry name" value="VWFADOMAIN"/>
</dbReference>
<dbReference type="InterPro" id="IPR013649">
    <property type="entry name" value="Integrin_alpha_Ig-like_1"/>
</dbReference>
<feature type="non-terminal residue" evidence="20">
    <location>
        <position position="1"/>
    </location>
</feature>
<dbReference type="InterPro" id="IPR013519">
    <property type="entry name" value="Int_alpha_beta-p"/>
</dbReference>
<dbReference type="SUPFAM" id="SSF53300">
    <property type="entry name" value="vWA-like"/>
    <property type="match status" value="1"/>
</dbReference>
<evidence type="ECO:0000256" key="18">
    <source>
        <dbReference type="SAM" id="MobiDB-lite"/>
    </source>
</evidence>
<feature type="repeat" description="FG-GAP" evidence="16">
    <location>
        <begin position="210"/>
        <end position="268"/>
    </location>
</feature>
<dbReference type="InterPro" id="IPR013517">
    <property type="entry name" value="FG-GAP"/>
</dbReference>
<dbReference type="GO" id="GO:0005178">
    <property type="term" value="F:integrin binding"/>
    <property type="evidence" value="ECO:0007669"/>
    <property type="project" value="TreeGrafter"/>
</dbReference>
<dbReference type="InterPro" id="IPR028994">
    <property type="entry name" value="Integrin_alpha_N"/>
</dbReference>
<dbReference type="FunFam" id="2.60.40.1460:FF:000001">
    <property type="entry name" value="Integrin, alpha V"/>
    <property type="match status" value="1"/>
</dbReference>
<feature type="transmembrane region" description="Helical" evidence="17">
    <location>
        <begin position="1215"/>
        <end position="1237"/>
    </location>
</feature>
<feature type="repeat" description="FG-GAP" evidence="16">
    <location>
        <begin position="158"/>
        <end position="209"/>
    </location>
</feature>
<dbReference type="SMART" id="SM00191">
    <property type="entry name" value="Int_alpha"/>
    <property type="match status" value="5"/>
</dbReference>
<evidence type="ECO:0000256" key="13">
    <source>
        <dbReference type="ARBA" id="ARBA00023157"/>
    </source>
</evidence>
<keyword evidence="7" id="KW-0106">Calcium</keyword>